<accession>A0A642PW51</accession>
<evidence type="ECO:0000313" key="2">
    <source>
        <dbReference type="Proteomes" id="UP000448877"/>
    </source>
</evidence>
<dbReference type="EMBL" id="VVYV01000026">
    <property type="protein sequence ID" value="KAA5416573.1"/>
    <property type="molecule type" value="Genomic_DNA"/>
</dbReference>
<dbReference type="RefSeq" id="WP_025726549.1">
    <property type="nucleotide sequence ID" value="NZ_VVYV01000026.1"/>
</dbReference>
<proteinExistence type="predicted"/>
<protein>
    <submittedName>
        <fullName evidence="1">Uncharacterized protein</fullName>
    </submittedName>
</protein>
<organism evidence="1 2">
    <name type="scientific">Bacteroides cellulosilyticus</name>
    <dbReference type="NCBI Taxonomy" id="246787"/>
    <lineage>
        <taxon>Bacteria</taxon>
        <taxon>Pseudomonadati</taxon>
        <taxon>Bacteroidota</taxon>
        <taxon>Bacteroidia</taxon>
        <taxon>Bacteroidales</taxon>
        <taxon>Bacteroidaceae</taxon>
        <taxon>Bacteroides</taxon>
    </lineage>
</organism>
<sequence length="66" mass="7950">MKVTIYWDTKHLDPKDIPRIKKKIRDRFNIPDYTTVNGETPCNIKDEDMELLRECAKRGFLQIRNK</sequence>
<name>A0A642PW51_9BACE</name>
<reference evidence="1 2" key="1">
    <citation type="journal article" date="2019" name="Nat. Med.">
        <title>A library of human gut bacterial isolates paired with longitudinal multiomics data enables mechanistic microbiome research.</title>
        <authorList>
            <person name="Poyet M."/>
            <person name="Groussin M."/>
            <person name="Gibbons S.M."/>
            <person name="Avila-Pacheco J."/>
            <person name="Jiang X."/>
            <person name="Kearney S.M."/>
            <person name="Perrotta A.R."/>
            <person name="Berdy B."/>
            <person name="Zhao S."/>
            <person name="Lieberman T.D."/>
            <person name="Swanson P.K."/>
            <person name="Smith M."/>
            <person name="Roesemann S."/>
            <person name="Alexander J.E."/>
            <person name="Rich S.A."/>
            <person name="Livny J."/>
            <person name="Vlamakis H."/>
            <person name="Clish C."/>
            <person name="Bullock K."/>
            <person name="Deik A."/>
            <person name="Scott J."/>
            <person name="Pierce K.A."/>
            <person name="Xavier R.J."/>
            <person name="Alm E.J."/>
        </authorList>
    </citation>
    <scope>NUCLEOTIDE SEQUENCE [LARGE SCALE GENOMIC DNA]</scope>
    <source>
        <strain evidence="1 2">BIOML-A6</strain>
    </source>
</reference>
<dbReference type="AlphaFoldDB" id="A0A642PW51"/>
<gene>
    <name evidence="1" type="ORF">F2Y81_15565</name>
</gene>
<dbReference type="Proteomes" id="UP000448877">
    <property type="component" value="Unassembled WGS sequence"/>
</dbReference>
<evidence type="ECO:0000313" key="1">
    <source>
        <dbReference type="EMBL" id="KAA5416573.1"/>
    </source>
</evidence>
<comment type="caution">
    <text evidence="1">The sequence shown here is derived from an EMBL/GenBank/DDBJ whole genome shotgun (WGS) entry which is preliminary data.</text>
</comment>